<reference evidence="1" key="1">
    <citation type="submission" date="2009-04" db="EMBL/GenBank/DDBJ databases">
        <authorList>
            <person name="Weinstock G."/>
            <person name="Sodergren E."/>
            <person name="Clifton S."/>
            <person name="Fulton L."/>
            <person name="Fulton B."/>
            <person name="Courtney L."/>
            <person name="Fronick C."/>
            <person name="Harrison M."/>
            <person name="Strong C."/>
            <person name="Farmer C."/>
            <person name="Delahaunty K."/>
            <person name="Markovic C."/>
            <person name="Hall O."/>
            <person name="Minx P."/>
            <person name="Tomlinson C."/>
            <person name="Mitreva M."/>
            <person name="Nelson J."/>
            <person name="Hou S."/>
            <person name="Wollam A."/>
            <person name="Pepin K.H."/>
            <person name="Johnson M."/>
            <person name="Bhonagiri V."/>
            <person name="Nash W.E."/>
            <person name="Warren W."/>
            <person name="Chinwalla A."/>
            <person name="Mardis E.R."/>
            <person name="Wilson R.K."/>
        </authorList>
    </citation>
    <scope>NUCLEOTIDE SEQUENCE [LARGE SCALE GENOMIC DNA]</scope>
    <source>
        <strain evidence="1">ATCC 51147</strain>
    </source>
</reference>
<keyword evidence="2" id="KW-1185">Reference proteome</keyword>
<dbReference type="AlphaFoldDB" id="C4GJZ5"/>
<dbReference type="EMBL" id="ACJW02000003">
    <property type="protein sequence ID" value="EEP68117.1"/>
    <property type="molecule type" value="Genomic_DNA"/>
</dbReference>
<dbReference type="HOGENOM" id="CLU_217971_0_0_4"/>
<protein>
    <submittedName>
        <fullName evidence="1">Uncharacterized protein</fullName>
    </submittedName>
</protein>
<evidence type="ECO:0000313" key="1">
    <source>
        <dbReference type="EMBL" id="EEP68117.1"/>
    </source>
</evidence>
<gene>
    <name evidence="1" type="ORF">GCWU000324_02369</name>
</gene>
<organism evidence="1 2">
    <name type="scientific">Kingella oralis ATCC 51147</name>
    <dbReference type="NCBI Taxonomy" id="629741"/>
    <lineage>
        <taxon>Bacteria</taxon>
        <taxon>Pseudomonadati</taxon>
        <taxon>Pseudomonadota</taxon>
        <taxon>Betaproteobacteria</taxon>
        <taxon>Neisseriales</taxon>
        <taxon>Neisseriaceae</taxon>
        <taxon>Kingella</taxon>
    </lineage>
</organism>
<dbReference type="Proteomes" id="UP000003009">
    <property type="component" value="Unassembled WGS sequence"/>
</dbReference>
<comment type="caution">
    <text evidence="1">The sequence shown here is derived from an EMBL/GenBank/DDBJ whole genome shotgun (WGS) entry which is preliminary data.</text>
</comment>
<proteinExistence type="predicted"/>
<accession>C4GJZ5</accession>
<evidence type="ECO:0000313" key="2">
    <source>
        <dbReference type="Proteomes" id="UP000003009"/>
    </source>
</evidence>
<name>C4GJZ5_9NEIS</name>
<sequence length="44" mass="4942">MIFRNYCKNKLLFNINQDSRLRGNDGTLTISCFILGCAKVSGCL</sequence>